<proteinExistence type="predicted"/>
<keyword evidence="1" id="KW-0175">Coiled coil</keyword>
<evidence type="ECO:0000313" key="3">
    <source>
        <dbReference type="Proteomes" id="UP001470230"/>
    </source>
</evidence>
<keyword evidence="3" id="KW-1185">Reference proteome</keyword>
<evidence type="ECO:0000313" key="2">
    <source>
        <dbReference type="EMBL" id="KAK8894071.1"/>
    </source>
</evidence>
<accession>A0ABR2KST4</accession>
<reference evidence="2 3" key="1">
    <citation type="submission" date="2024-04" db="EMBL/GenBank/DDBJ databases">
        <title>Tritrichomonas musculus Genome.</title>
        <authorList>
            <person name="Alves-Ferreira E."/>
            <person name="Grigg M."/>
            <person name="Lorenzi H."/>
            <person name="Galac M."/>
        </authorList>
    </citation>
    <scope>NUCLEOTIDE SEQUENCE [LARGE SCALE GENOMIC DNA]</scope>
    <source>
        <strain evidence="2 3">EAF2021</strain>
    </source>
</reference>
<dbReference type="Proteomes" id="UP001470230">
    <property type="component" value="Unassembled WGS sequence"/>
</dbReference>
<protein>
    <submittedName>
        <fullName evidence="2">Uncharacterized protein</fullName>
    </submittedName>
</protein>
<sequence>MIYETKISRLEKEIKRLKNKLNNLSEVLTQVNYEKNQLSYIDDEIIRDVFANYKKAPKSRKYDDKFIVFCLISCLFGRKCYNFMRRRLPLVSVSYLKQLSSPTIKSIIKSLFNINQISYFIELYKSINFHVTLSVDAASFQKIAGEDLLKKFPILNEVPGLNICKETIYSNIFVFLLQPFSNMERTIPIHIYINENGNGNIAIIKCIKEIVSQLKLFNIGIDFISTDGDHFYDLEHNLFFDEYVTRYNLMKIIEDNTSHGGMKDSYPLLLYSFEVFKEACNRRNFAHAFYLLPYVFIAESVRNPILSNNSRLYYLEVAFWVIFYFFNQSCYVKSHGVHSKIGHIRTLNTIITICISIIKYGKLKLSRLSTHPLECFFGIVRLACYGNHNLINVIRAIAKSVLIKNKLIELNEDIQISGRDNIGGTSTDDNIKSGVTPQCTPNQFFCLMLRLMKGFKEETDINILNQFITDKINENNNYSKNFMKIYLQGPFAGSSIPARYRNNSEKKKKSAKIPQQCENDNDINEEEEVEEMIRPDIREPNQEDFDIINLMMGDVPEVINFYSSICPNGIYTGFVKRKNQRKENFFKFAPEI</sequence>
<evidence type="ECO:0000256" key="1">
    <source>
        <dbReference type="SAM" id="Coils"/>
    </source>
</evidence>
<comment type="caution">
    <text evidence="2">The sequence shown here is derived from an EMBL/GenBank/DDBJ whole genome shotgun (WGS) entry which is preliminary data.</text>
</comment>
<organism evidence="2 3">
    <name type="scientific">Tritrichomonas musculus</name>
    <dbReference type="NCBI Taxonomy" id="1915356"/>
    <lineage>
        <taxon>Eukaryota</taxon>
        <taxon>Metamonada</taxon>
        <taxon>Parabasalia</taxon>
        <taxon>Tritrichomonadida</taxon>
        <taxon>Tritrichomonadidae</taxon>
        <taxon>Tritrichomonas</taxon>
    </lineage>
</organism>
<dbReference type="EMBL" id="JAPFFF010000003">
    <property type="protein sequence ID" value="KAK8894071.1"/>
    <property type="molecule type" value="Genomic_DNA"/>
</dbReference>
<name>A0ABR2KST4_9EUKA</name>
<gene>
    <name evidence="2" type="ORF">M9Y10_022503</name>
</gene>
<feature type="coiled-coil region" evidence="1">
    <location>
        <begin position="7"/>
        <end position="34"/>
    </location>
</feature>